<sequence length="104" mass="10717">MAWTVLILAVVCEVAGTSSLRLAVDRGRAWYVLTALLYIAAFTALSATLHLGMPLGMAYGIWAALGVALTAVVSRVAFKEPLDAVMAAGIALIVGGVLLLETGS</sequence>
<evidence type="ECO:0000256" key="5">
    <source>
        <dbReference type="ARBA" id="ARBA00022989"/>
    </source>
</evidence>
<reference evidence="9 10" key="1">
    <citation type="submission" date="2016-10" db="EMBL/GenBank/DDBJ databases">
        <title>Draft genome sequence of strain LCT isolated from the Shenzhou X spacecraft of China.</title>
        <authorList>
            <person name="Huang B."/>
        </authorList>
    </citation>
    <scope>NUCLEOTIDE SEQUENCE [LARGE SCALE GENOMIC DNA]</scope>
    <source>
        <strain evidence="9 10">LCT-H5</strain>
    </source>
</reference>
<dbReference type="GO" id="GO:0015220">
    <property type="term" value="F:choline transmembrane transporter activity"/>
    <property type="evidence" value="ECO:0007669"/>
    <property type="project" value="TreeGrafter"/>
</dbReference>
<dbReference type="EMBL" id="MODZ01000007">
    <property type="protein sequence ID" value="OIJ35642.1"/>
    <property type="molecule type" value="Genomic_DNA"/>
</dbReference>
<dbReference type="OrthoDB" id="3175079at2"/>
<evidence type="ECO:0000256" key="4">
    <source>
        <dbReference type="ARBA" id="ARBA00022692"/>
    </source>
</evidence>
<dbReference type="GO" id="GO:0015297">
    <property type="term" value="F:antiporter activity"/>
    <property type="evidence" value="ECO:0007669"/>
    <property type="project" value="TreeGrafter"/>
</dbReference>
<keyword evidence="5 8" id="KW-1133">Transmembrane helix</keyword>
<keyword evidence="6 8" id="KW-0472">Membrane</keyword>
<comment type="subcellular location">
    <subcellularLocation>
        <location evidence="1 7">Cell membrane</location>
        <topology evidence="1 7">Multi-pass membrane protein</topology>
    </subcellularLocation>
</comment>
<protein>
    <submittedName>
        <fullName evidence="9">QacE family quaternary ammonium compound efflux SMR transporter</fullName>
    </submittedName>
</protein>
<name>A0A1S2MZR5_9MICC</name>
<keyword evidence="3" id="KW-1003">Cell membrane</keyword>
<keyword evidence="4 7" id="KW-0812">Transmembrane</keyword>
<dbReference type="Gene3D" id="1.10.3730.20">
    <property type="match status" value="1"/>
</dbReference>
<organism evidence="9 10">
    <name type="scientific">Rothia kristinae</name>
    <dbReference type="NCBI Taxonomy" id="37923"/>
    <lineage>
        <taxon>Bacteria</taxon>
        <taxon>Bacillati</taxon>
        <taxon>Actinomycetota</taxon>
        <taxon>Actinomycetes</taxon>
        <taxon>Micrococcales</taxon>
        <taxon>Micrococcaceae</taxon>
        <taxon>Rothia</taxon>
    </lineage>
</organism>
<dbReference type="PANTHER" id="PTHR30561:SF1">
    <property type="entry name" value="MULTIDRUG TRANSPORTER EMRE"/>
    <property type="match status" value="1"/>
</dbReference>
<dbReference type="AlphaFoldDB" id="A0A1S2MZR5"/>
<feature type="transmembrane region" description="Helical" evidence="8">
    <location>
        <begin position="84"/>
        <end position="100"/>
    </location>
</feature>
<dbReference type="GO" id="GO:0005886">
    <property type="term" value="C:plasma membrane"/>
    <property type="evidence" value="ECO:0007669"/>
    <property type="project" value="UniProtKB-SubCell"/>
</dbReference>
<evidence type="ECO:0000256" key="8">
    <source>
        <dbReference type="SAM" id="Phobius"/>
    </source>
</evidence>
<dbReference type="PANTHER" id="PTHR30561">
    <property type="entry name" value="SMR FAMILY PROTON-DEPENDENT DRUG EFFLUX TRANSPORTER SUGE"/>
    <property type="match status" value="1"/>
</dbReference>
<dbReference type="RefSeq" id="WP_075514878.1">
    <property type="nucleotide sequence ID" value="NZ_JADPWM010000024.1"/>
</dbReference>
<feature type="transmembrane region" description="Helical" evidence="8">
    <location>
        <begin position="59"/>
        <end position="78"/>
    </location>
</feature>
<evidence type="ECO:0000256" key="1">
    <source>
        <dbReference type="ARBA" id="ARBA00004651"/>
    </source>
</evidence>
<dbReference type="InterPro" id="IPR037185">
    <property type="entry name" value="EmrE-like"/>
</dbReference>
<feature type="transmembrane region" description="Helical" evidence="8">
    <location>
        <begin position="29"/>
        <end position="52"/>
    </location>
</feature>
<dbReference type="GO" id="GO:0015199">
    <property type="term" value="F:amino-acid betaine transmembrane transporter activity"/>
    <property type="evidence" value="ECO:0007669"/>
    <property type="project" value="TreeGrafter"/>
</dbReference>
<accession>A0A1S2MZR5</accession>
<proteinExistence type="inferred from homology"/>
<evidence type="ECO:0000313" key="10">
    <source>
        <dbReference type="Proteomes" id="UP000179540"/>
    </source>
</evidence>
<gene>
    <name evidence="9" type="ORF">BK826_06225</name>
</gene>
<evidence type="ECO:0000256" key="2">
    <source>
        <dbReference type="ARBA" id="ARBA00022448"/>
    </source>
</evidence>
<dbReference type="InterPro" id="IPR045324">
    <property type="entry name" value="Small_multidrug_res"/>
</dbReference>
<dbReference type="InterPro" id="IPR000390">
    <property type="entry name" value="Small_drug/metabolite_transptr"/>
</dbReference>
<evidence type="ECO:0000256" key="6">
    <source>
        <dbReference type="ARBA" id="ARBA00023136"/>
    </source>
</evidence>
<dbReference type="SUPFAM" id="SSF103481">
    <property type="entry name" value="Multidrug resistance efflux transporter EmrE"/>
    <property type="match status" value="1"/>
</dbReference>
<dbReference type="Proteomes" id="UP000179540">
    <property type="component" value="Unassembled WGS sequence"/>
</dbReference>
<keyword evidence="2" id="KW-0813">Transport</keyword>
<dbReference type="Pfam" id="PF00893">
    <property type="entry name" value="Multi_Drug_Res"/>
    <property type="match status" value="1"/>
</dbReference>
<evidence type="ECO:0000313" key="9">
    <source>
        <dbReference type="EMBL" id="OIJ35642.1"/>
    </source>
</evidence>
<evidence type="ECO:0000256" key="7">
    <source>
        <dbReference type="RuleBase" id="RU003942"/>
    </source>
</evidence>
<dbReference type="GO" id="GO:0031460">
    <property type="term" value="P:glycine betaine transport"/>
    <property type="evidence" value="ECO:0007669"/>
    <property type="project" value="TreeGrafter"/>
</dbReference>
<comment type="caution">
    <text evidence="9">The sequence shown here is derived from an EMBL/GenBank/DDBJ whole genome shotgun (WGS) entry which is preliminary data.</text>
</comment>
<evidence type="ECO:0000256" key="3">
    <source>
        <dbReference type="ARBA" id="ARBA00022475"/>
    </source>
</evidence>
<comment type="similarity">
    <text evidence="7">Belongs to the drug/metabolite transporter (DMT) superfamily. Small multidrug resistance (SMR) (TC 2.A.7.1) family.</text>
</comment>